<dbReference type="InterPro" id="IPR027417">
    <property type="entry name" value="P-loop_NTPase"/>
</dbReference>
<organism evidence="3 4">
    <name type="scientific">Sphingobium yanoikuyae</name>
    <name type="common">Sphingomonas yanoikuyae</name>
    <dbReference type="NCBI Taxonomy" id="13690"/>
    <lineage>
        <taxon>Bacteria</taxon>
        <taxon>Pseudomonadati</taxon>
        <taxon>Pseudomonadota</taxon>
        <taxon>Alphaproteobacteria</taxon>
        <taxon>Sphingomonadales</taxon>
        <taxon>Sphingomonadaceae</taxon>
        <taxon>Sphingobium</taxon>
    </lineage>
</organism>
<evidence type="ECO:0000313" key="3">
    <source>
        <dbReference type="EMBL" id="KEZ17191.1"/>
    </source>
</evidence>
<evidence type="ECO:0000259" key="1">
    <source>
        <dbReference type="PROSITE" id="PS51192"/>
    </source>
</evidence>
<comment type="caution">
    <text evidence="3">The sequence shown here is derived from an EMBL/GenBank/DDBJ whole genome shotgun (WGS) entry which is preliminary data.</text>
</comment>
<keyword evidence="3" id="KW-0378">Hydrolase</keyword>
<dbReference type="GO" id="GO:0005524">
    <property type="term" value="F:ATP binding"/>
    <property type="evidence" value="ECO:0007669"/>
    <property type="project" value="InterPro"/>
</dbReference>
<dbReference type="GO" id="GO:0004386">
    <property type="term" value="F:helicase activity"/>
    <property type="evidence" value="ECO:0007669"/>
    <property type="project" value="UniProtKB-KW"/>
</dbReference>
<dbReference type="Proteomes" id="UP000028534">
    <property type="component" value="Unassembled WGS sequence"/>
</dbReference>
<dbReference type="PANTHER" id="PTHR47396">
    <property type="entry name" value="TYPE I RESTRICTION ENZYME ECOKI R PROTEIN"/>
    <property type="match status" value="1"/>
</dbReference>
<keyword evidence="3" id="KW-0347">Helicase</keyword>
<dbReference type="RefSeq" id="WP_037521418.1">
    <property type="nucleotide sequence ID" value="NZ_JGVR01000024.1"/>
</dbReference>
<dbReference type="AlphaFoldDB" id="A0A084EGU9"/>
<dbReference type="Pfam" id="PF04851">
    <property type="entry name" value="ResIII"/>
    <property type="match status" value="1"/>
</dbReference>
<dbReference type="SMART" id="SM00490">
    <property type="entry name" value="HELICc"/>
    <property type="match status" value="1"/>
</dbReference>
<dbReference type="InterPro" id="IPR050742">
    <property type="entry name" value="Helicase_Restrict-Modif_Enz"/>
</dbReference>
<dbReference type="InterPro" id="IPR006935">
    <property type="entry name" value="Helicase/UvrB_N"/>
</dbReference>
<feature type="domain" description="Helicase C-terminal" evidence="2">
    <location>
        <begin position="218"/>
        <end position="356"/>
    </location>
</feature>
<dbReference type="GO" id="GO:0005829">
    <property type="term" value="C:cytosol"/>
    <property type="evidence" value="ECO:0007669"/>
    <property type="project" value="TreeGrafter"/>
</dbReference>
<feature type="domain" description="Helicase ATP-binding" evidence="1">
    <location>
        <begin position="18"/>
        <end position="165"/>
    </location>
</feature>
<dbReference type="eggNOG" id="COG1061">
    <property type="taxonomic scope" value="Bacteria"/>
</dbReference>
<gene>
    <name evidence="3" type="ORF">CP98_03689</name>
</gene>
<dbReference type="InterPro" id="IPR014001">
    <property type="entry name" value="Helicase_ATP-bd"/>
</dbReference>
<dbReference type="Gene3D" id="3.40.50.300">
    <property type="entry name" value="P-loop containing nucleotide triphosphate hydrolases"/>
    <property type="match status" value="2"/>
</dbReference>
<protein>
    <submittedName>
        <fullName evidence="3">DEAD/DEAH box helicase</fullName>
    </submittedName>
</protein>
<dbReference type="GO" id="GO:0016787">
    <property type="term" value="F:hydrolase activity"/>
    <property type="evidence" value="ECO:0007669"/>
    <property type="project" value="InterPro"/>
</dbReference>
<dbReference type="EMBL" id="JGVR01000024">
    <property type="protein sequence ID" value="KEZ17191.1"/>
    <property type="molecule type" value="Genomic_DNA"/>
</dbReference>
<keyword evidence="3" id="KW-0547">Nucleotide-binding</keyword>
<reference evidence="3 4" key="1">
    <citation type="submission" date="2014-03" db="EMBL/GenBank/DDBJ databases">
        <title>Genome sequence of Sphingobium yanoikuyae B1.</title>
        <authorList>
            <person name="Gan H.M."/>
            <person name="Gan H.Y."/>
            <person name="Savka M.A."/>
        </authorList>
    </citation>
    <scope>NUCLEOTIDE SEQUENCE [LARGE SCALE GENOMIC DNA]</scope>
    <source>
        <strain evidence="3 4">B1</strain>
    </source>
</reference>
<dbReference type="InterPro" id="IPR001650">
    <property type="entry name" value="Helicase_C-like"/>
</dbReference>
<dbReference type="PROSITE" id="PS51194">
    <property type="entry name" value="HELICASE_CTER"/>
    <property type="match status" value="1"/>
</dbReference>
<dbReference type="PROSITE" id="PS51192">
    <property type="entry name" value="HELICASE_ATP_BIND_1"/>
    <property type="match status" value="1"/>
</dbReference>
<dbReference type="PATRIC" id="fig|13690.10.peg.3778"/>
<name>A0A084EGU9_SPHYA</name>
<dbReference type="GO" id="GO:0003677">
    <property type="term" value="F:DNA binding"/>
    <property type="evidence" value="ECO:0007669"/>
    <property type="project" value="InterPro"/>
</dbReference>
<dbReference type="SMART" id="SM00487">
    <property type="entry name" value="DEXDc"/>
    <property type="match status" value="1"/>
</dbReference>
<evidence type="ECO:0000313" key="4">
    <source>
        <dbReference type="Proteomes" id="UP000028534"/>
    </source>
</evidence>
<accession>A0A084EGU9</accession>
<evidence type="ECO:0000259" key="2">
    <source>
        <dbReference type="PROSITE" id="PS51194"/>
    </source>
</evidence>
<dbReference type="Pfam" id="PF00271">
    <property type="entry name" value="Helicase_C"/>
    <property type="match status" value="1"/>
</dbReference>
<sequence>MTVTLRPYQTALLDGARQAFRERKRAVLLQLPTGGGKTVSGSKMIEGSSAKGNICWWLAHRRELIGQTSKTFAAMGIQHGVIAGGHSSDPAKRVQIGSIQTVARRLDSLTPPDLIIFDECHHLGASQWQKVFEAFPDAKIIGLTATPWRLDGKGLGQWFEDMINGPTVSELMDEGALSRYRLFAPTQIDTGAIKIQAGDFKKDDLAAAMDKPSITGDAVAHYLKLCRGKRAVAFAVNVEHSQHIAAQFNANGVPAEHVDGTMDAASRDGAIQRFIAGETLVLTNCELFGEGFDVPAIEAVILLRPTKSLSLHLQQVGRALRPAPGKAEAIILDHAGNSLNHGLPDDDREWTLADREKRKAGDKATVAIKTCLECFHVYRPAPKCPQCGHVPEAQGREIEQRDGELAEVDPAVLRAARKQEERRAQSVDDLIALGKARGYKNPVAWAAKFHAARQAARSRYQPGYGGGRMYG</sequence>
<keyword evidence="3" id="KW-0067">ATP-binding</keyword>
<dbReference type="SUPFAM" id="SSF52540">
    <property type="entry name" value="P-loop containing nucleoside triphosphate hydrolases"/>
    <property type="match status" value="1"/>
</dbReference>
<proteinExistence type="predicted"/>
<dbReference type="PANTHER" id="PTHR47396:SF1">
    <property type="entry name" value="ATP-DEPENDENT HELICASE IRC3-RELATED"/>
    <property type="match status" value="1"/>
</dbReference>